<sequence length="95" mass="10448">MSFLSAGAHPDKAPASPLPLKRNQGPSRRLDAATEPLLPPIASNSRRFSDIFCHPRKATEGRPGTTKKRQIAHLSILLPLRIPLLCSSASFHLWM</sequence>
<evidence type="ECO:0000256" key="1">
    <source>
        <dbReference type="SAM" id="MobiDB-lite"/>
    </source>
</evidence>
<dbReference type="EMBL" id="BMAW01114921">
    <property type="protein sequence ID" value="GFT63983.1"/>
    <property type="molecule type" value="Genomic_DNA"/>
</dbReference>
<organism evidence="2 3">
    <name type="scientific">Nephila pilipes</name>
    <name type="common">Giant wood spider</name>
    <name type="synonym">Nephila maculata</name>
    <dbReference type="NCBI Taxonomy" id="299642"/>
    <lineage>
        <taxon>Eukaryota</taxon>
        <taxon>Metazoa</taxon>
        <taxon>Ecdysozoa</taxon>
        <taxon>Arthropoda</taxon>
        <taxon>Chelicerata</taxon>
        <taxon>Arachnida</taxon>
        <taxon>Araneae</taxon>
        <taxon>Araneomorphae</taxon>
        <taxon>Entelegynae</taxon>
        <taxon>Araneoidea</taxon>
        <taxon>Nephilidae</taxon>
        <taxon>Nephila</taxon>
    </lineage>
</organism>
<feature type="region of interest" description="Disordered" evidence="1">
    <location>
        <begin position="1"/>
        <end position="42"/>
    </location>
</feature>
<accession>A0A8X6PCM7</accession>
<keyword evidence="3" id="KW-1185">Reference proteome</keyword>
<protein>
    <submittedName>
        <fullName evidence="2">Uncharacterized protein</fullName>
    </submittedName>
</protein>
<gene>
    <name evidence="2" type="ORF">NPIL_457151</name>
</gene>
<proteinExistence type="predicted"/>
<comment type="caution">
    <text evidence="2">The sequence shown here is derived from an EMBL/GenBank/DDBJ whole genome shotgun (WGS) entry which is preliminary data.</text>
</comment>
<name>A0A8X6PCM7_NEPPI</name>
<evidence type="ECO:0000313" key="2">
    <source>
        <dbReference type="EMBL" id="GFT63983.1"/>
    </source>
</evidence>
<dbReference type="Proteomes" id="UP000887013">
    <property type="component" value="Unassembled WGS sequence"/>
</dbReference>
<reference evidence="2" key="1">
    <citation type="submission" date="2020-08" db="EMBL/GenBank/DDBJ databases">
        <title>Multicomponent nature underlies the extraordinary mechanical properties of spider dragline silk.</title>
        <authorList>
            <person name="Kono N."/>
            <person name="Nakamura H."/>
            <person name="Mori M."/>
            <person name="Yoshida Y."/>
            <person name="Ohtoshi R."/>
            <person name="Malay A.D."/>
            <person name="Moran D.A.P."/>
            <person name="Tomita M."/>
            <person name="Numata K."/>
            <person name="Arakawa K."/>
        </authorList>
    </citation>
    <scope>NUCLEOTIDE SEQUENCE</scope>
</reference>
<evidence type="ECO:0000313" key="3">
    <source>
        <dbReference type="Proteomes" id="UP000887013"/>
    </source>
</evidence>
<dbReference type="AlphaFoldDB" id="A0A8X6PCM7"/>